<dbReference type="GO" id="GO:0051015">
    <property type="term" value="F:actin filament binding"/>
    <property type="evidence" value="ECO:0007669"/>
    <property type="project" value="TreeGrafter"/>
</dbReference>
<dbReference type="CDD" id="cd09327">
    <property type="entry name" value="LIM1_abLIM"/>
    <property type="match status" value="1"/>
</dbReference>
<feature type="region of interest" description="Disordered" evidence="5">
    <location>
        <begin position="551"/>
        <end position="595"/>
    </location>
</feature>
<keyword evidence="1 4" id="KW-0479">Metal-binding</keyword>
<dbReference type="PROSITE" id="PS50023">
    <property type="entry name" value="LIM_DOMAIN_2"/>
    <property type="match status" value="3"/>
</dbReference>
<accession>A0A6L2PVR3</accession>
<feature type="region of interest" description="Disordered" evidence="5">
    <location>
        <begin position="442"/>
        <end position="502"/>
    </location>
</feature>
<feature type="compositionally biased region" description="Basic and acidic residues" evidence="5">
    <location>
        <begin position="451"/>
        <end position="463"/>
    </location>
</feature>
<dbReference type="InterPro" id="IPR032675">
    <property type="entry name" value="LRR_dom_sf"/>
</dbReference>
<dbReference type="SMART" id="SM00132">
    <property type="entry name" value="LIM"/>
    <property type="match status" value="4"/>
</dbReference>
<dbReference type="AlphaFoldDB" id="A0A6L2PVR3"/>
<dbReference type="FunCoup" id="A0A6L2PVR3">
    <property type="interactions" value="226"/>
</dbReference>
<dbReference type="CDD" id="cd09328">
    <property type="entry name" value="LIM2_abLIM"/>
    <property type="match status" value="1"/>
</dbReference>
<feature type="domain" description="LIM zinc-binding" evidence="6">
    <location>
        <begin position="62"/>
        <end position="121"/>
    </location>
</feature>
<feature type="domain" description="LIM zinc-binding" evidence="6">
    <location>
        <begin position="2"/>
        <end position="61"/>
    </location>
</feature>
<keyword evidence="8" id="KW-1185">Reference proteome</keyword>
<dbReference type="CDD" id="cd09330">
    <property type="entry name" value="LIM4_abLIM"/>
    <property type="match status" value="1"/>
</dbReference>
<evidence type="ECO:0000256" key="3">
    <source>
        <dbReference type="ARBA" id="ARBA00023038"/>
    </source>
</evidence>
<proteinExistence type="predicted"/>
<dbReference type="FunFam" id="2.10.110.10:FF:000055">
    <property type="entry name" value="Actin binding LIM protein 1"/>
    <property type="match status" value="1"/>
</dbReference>
<organism evidence="7 8">
    <name type="scientific">Coptotermes formosanus</name>
    <name type="common">Formosan subterranean termite</name>
    <dbReference type="NCBI Taxonomy" id="36987"/>
    <lineage>
        <taxon>Eukaryota</taxon>
        <taxon>Metazoa</taxon>
        <taxon>Ecdysozoa</taxon>
        <taxon>Arthropoda</taxon>
        <taxon>Hexapoda</taxon>
        <taxon>Insecta</taxon>
        <taxon>Pterygota</taxon>
        <taxon>Neoptera</taxon>
        <taxon>Polyneoptera</taxon>
        <taxon>Dictyoptera</taxon>
        <taxon>Blattodea</taxon>
        <taxon>Blattoidea</taxon>
        <taxon>Termitoidae</taxon>
        <taxon>Rhinotermitidae</taxon>
        <taxon>Coptotermes</taxon>
    </lineage>
</organism>
<dbReference type="PANTHER" id="PTHR24213">
    <property type="entry name" value="ACTIN-BINDING LIM PROTEIN"/>
    <property type="match status" value="1"/>
</dbReference>
<gene>
    <name evidence="7" type="ORF">Cfor_03117</name>
</gene>
<evidence type="ECO:0000256" key="5">
    <source>
        <dbReference type="SAM" id="MobiDB-lite"/>
    </source>
</evidence>
<dbReference type="FunFam" id="2.10.110.10:FF:000099">
    <property type="entry name" value="Uncoordinated 115a, isoform B"/>
    <property type="match status" value="1"/>
</dbReference>
<dbReference type="EMBL" id="BLKM01000501">
    <property type="protein sequence ID" value="GFG34728.1"/>
    <property type="molecule type" value="Genomic_DNA"/>
</dbReference>
<feature type="non-terminal residue" evidence="7">
    <location>
        <position position="1"/>
    </location>
</feature>
<dbReference type="CDD" id="cd09329">
    <property type="entry name" value="LIM3_abLIM"/>
    <property type="match status" value="1"/>
</dbReference>
<evidence type="ECO:0000313" key="7">
    <source>
        <dbReference type="EMBL" id="GFG34728.1"/>
    </source>
</evidence>
<dbReference type="InParanoid" id="A0A6L2PVR3"/>
<dbReference type="SUPFAM" id="SSF52047">
    <property type="entry name" value="RNI-like"/>
    <property type="match status" value="1"/>
</dbReference>
<keyword evidence="3 4" id="KW-0440">LIM domain</keyword>
<evidence type="ECO:0000259" key="6">
    <source>
        <dbReference type="PROSITE" id="PS50023"/>
    </source>
</evidence>
<dbReference type="Gene3D" id="3.80.10.10">
    <property type="entry name" value="Ribonuclease Inhibitor"/>
    <property type="match status" value="1"/>
</dbReference>
<feature type="domain" description="LIM zinc-binding" evidence="6">
    <location>
        <begin position="138"/>
        <end position="197"/>
    </location>
</feature>
<dbReference type="InterPro" id="IPR001781">
    <property type="entry name" value="Znf_LIM"/>
</dbReference>
<dbReference type="Pfam" id="PF00412">
    <property type="entry name" value="LIM"/>
    <property type="match status" value="4"/>
</dbReference>
<feature type="region of interest" description="Disordered" evidence="5">
    <location>
        <begin position="372"/>
        <end position="415"/>
    </location>
</feature>
<dbReference type="PANTHER" id="PTHR24213:SF9">
    <property type="entry name" value="UNCOORDINATED 115A, ISOFORM B-RELATED"/>
    <property type="match status" value="1"/>
</dbReference>
<evidence type="ECO:0000256" key="2">
    <source>
        <dbReference type="ARBA" id="ARBA00022833"/>
    </source>
</evidence>
<dbReference type="GO" id="GO:0015629">
    <property type="term" value="C:actin cytoskeleton"/>
    <property type="evidence" value="ECO:0007669"/>
    <property type="project" value="TreeGrafter"/>
</dbReference>
<feature type="compositionally biased region" description="Polar residues" evidence="5">
    <location>
        <begin position="394"/>
        <end position="412"/>
    </location>
</feature>
<dbReference type="GO" id="GO:0046872">
    <property type="term" value="F:metal ion binding"/>
    <property type="evidence" value="ECO:0007669"/>
    <property type="project" value="UniProtKB-KW"/>
</dbReference>
<feature type="compositionally biased region" description="Basic and acidic residues" evidence="5">
    <location>
        <begin position="472"/>
        <end position="481"/>
    </location>
</feature>
<evidence type="ECO:0000256" key="4">
    <source>
        <dbReference type="PROSITE-ProRule" id="PRU00125"/>
    </source>
</evidence>
<sequence>KTFCQNCKKKCSGEVLRVQDKYFHINCFKCQVCKNSLAQGGFFCKDGSYYCTADYQRQFGTKCAICGDYVEGEVVSALGNTYHQKCFTCARCRQPFPSGQRVTYTGKEVLCQKCVQIPVRETQSLQASPSSTNCPGMHSCAGCQEELKEGQALIALERQWHIWCFKCRTCDAVLHGEYMGKDGIPYCEKDYQKQFGVKCAYCSRYISGKVLQAGDNHHFHPTCARCTKCGDPFGDGEEMYLQGKCTAIWHPRCGPGPTENGTVLNGSLENGHCTDGESGKEGGRDFDHMSSSACVFSNVVWFLQFSLRSRTPSLNGSLYSPYNSLSRKYGGGYQRTSSPGLILREYKSNQYPEDISRIYTYSYLTEEPTQGYLKRPIDPYDKPPTSPHFHRPSSAHSRNSGKFTLNKASSKSGMKVLVDSIRTETPRPRSPHMNNEEPIELAHFPAAKRPGPGEKPKIERDDFPAPPYPYTDPERRRRWSDTYKGVPDSDEEDEVDGREKKNDVDRIEDTKLKKEEEELRKISTGIGKVFLQNVREREKLRQWKLAHLDPRNASRTPSAAREPAYRLRYESPVNASPSRNVDHPRPWEDEELMDRSSSYRSSVGRSVGTIPSYNVDCSCSYRLSFVITTRLSFQGDFSFSGLGDKTHSTEFSSGKSDMWGGGVVHMHMGVLTCVCALCYERKVHHNSDIPVSTTFTGGLRYAASYSPHLRRSLPNMARPMSTEPAKIYPYHLLLITNYRLPADVDRLNIEVQSYSRIPGDFRATMCFELDWIGLKHKAAKEHLPQHCRLSADLTAPSSVMSQDMTLRNVLWRRIACKPCSYMSHSDLDWIQRMPLLRSFFLNHERDGNRIIDQMREHYDNIRSVIIRRKSGPDEGHISMLLKFQGMECFDVVARGSNRNDVRSSSLNCDVTSDIFSLICTCKESRYLLVCDTVSEGPPINLLPLANPTKLETLQLVGFRGVACSFPRGFLDGIVFAHLKKLEIVQGVILLESILLPLLAVCPKLNHLNVQDNILTDVMLYNIKFCSQLEYLDVSRKYSISGKFVKDVTVSCRKLKFLDIAFCPAISEDFVYVLRLFRQLEVLRLEGCFYSVAYFHLVPVSLPNLKEFYVKYYPHVINLEALLTKMPNLRVIKCSRPLEECGRGISDWASLPVCRR</sequence>
<evidence type="ECO:0000313" key="8">
    <source>
        <dbReference type="Proteomes" id="UP000502823"/>
    </source>
</evidence>
<name>A0A6L2PVR3_COPFO</name>
<dbReference type="PROSITE" id="PS00478">
    <property type="entry name" value="LIM_DOMAIN_1"/>
    <property type="match status" value="3"/>
</dbReference>
<comment type="caution">
    <text evidence="7">The sequence shown here is derived from an EMBL/GenBank/DDBJ whole genome shotgun (WGS) entry which is preliminary data.</text>
</comment>
<evidence type="ECO:0000256" key="1">
    <source>
        <dbReference type="ARBA" id="ARBA00022723"/>
    </source>
</evidence>
<dbReference type="OrthoDB" id="1746725at2759"/>
<dbReference type="Gene3D" id="2.10.110.10">
    <property type="entry name" value="Cysteine Rich Protein"/>
    <property type="match status" value="4"/>
</dbReference>
<protein>
    <recommendedName>
        <fullName evidence="6">LIM zinc-binding domain-containing protein</fullName>
    </recommendedName>
</protein>
<dbReference type="Proteomes" id="UP000502823">
    <property type="component" value="Unassembled WGS sequence"/>
</dbReference>
<dbReference type="SUPFAM" id="SSF57716">
    <property type="entry name" value="Glucocorticoid receptor-like (DNA-binding domain)"/>
    <property type="match status" value="5"/>
</dbReference>
<dbReference type="FunFam" id="2.10.110.10:FF:000075">
    <property type="entry name" value="Actin-binding lim protein 1"/>
    <property type="match status" value="1"/>
</dbReference>
<dbReference type="InterPro" id="IPR051618">
    <property type="entry name" value="Actin-binding_LIM"/>
</dbReference>
<keyword evidence="2 4" id="KW-0862">Zinc</keyword>
<dbReference type="GO" id="GO:0030032">
    <property type="term" value="P:lamellipodium assembly"/>
    <property type="evidence" value="ECO:0007669"/>
    <property type="project" value="TreeGrafter"/>
</dbReference>
<reference evidence="8" key="1">
    <citation type="submission" date="2020-01" db="EMBL/GenBank/DDBJ databases">
        <title>Draft genome sequence of the Termite Coptotermes fromosanus.</title>
        <authorList>
            <person name="Itakura S."/>
            <person name="Yosikawa Y."/>
            <person name="Umezawa K."/>
        </authorList>
    </citation>
    <scope>NUCLEOTIDE SEQUENCE [LARGE SCALE GENOMIC DNA]</scope>
</reference>